<gene>
    <name evidence="3" type="ORF">SAMN02194393_04472</name>
</gene>
<evidence type="ECO:0000313" key="4">
    <source>
        <dbReference type="Proteomes" id="UP000190285"/>
    </source>
</evidence>
<dbReference type="GO" id="GO:0005737">
    <property type="term" value="C:cytoplasm"/>
    <property type="evidence" value="ECO:0007669"/>
    <property type="project" value="TreeGrafter"/>
</dbReference>
<dbReference type="Proteomes" id="UP000190285">
    <property type="component" value="Unassembled WGS sequence"/>
</dbReference>
<proteinExistence type="predicted"/>
<dbReference type="PANTHER" id="PTHR30143:SF0">
    <property type="entry name" value="2-KETO-4-PENTENOATE HYDRATASE"/>
    <property type="match status" value="1"/>
</dbReference>
<dbReference type="AlphaFoldDB" id="A0A1T5MD06"/>
<organism evidence="3 4">
    <name type="scientific">Maledivibacter halophilus</name>
    <dbReference type="NCBI Taxonomy" id="36842"/>
    <lineage>
        <taxon>Bacteria</taxon>
        <taxon>Bacillati</taxon>
        <taxon>Bacillota</taxon>
        <taxon>Clostridia</taxon>
        <taxon>Peptostreptococcales</taxon>
        <taxon>Caminicellaceae</taxon>
        <taxon>Maledivibacter</taxon>
    </lineage>
</organism>
<dbReference type="Pfam" id="PF01557">
    <property type="entry name" value="FAA_hydrolase"/>
    <property type="match status" value="1"/>
</dbReference>
<evidence type="ECO:0000259" key="2">
    <source>
        <dbReference type="Pfam" id="PF01557"/>
    </source>
</evidence>
<keyword evidence="1" id="KW-0456">Lyase</keyword>
<feature type="domain" description="Fumarylacetoacetase-like C-terminal" evidence="2">
    <location>
        <begin position="94"/>
        <end position="262"/>
    </location>
</feature>
<dbReference type="PANTHER" id="PTHR30143">
    <property type="entry name" value="ACID HYDRATASE"/>
    <property type="match status" value="1"/>
</dbReference>
<dbReference type="EMBL" id="FUZT01000014">
    <property type="protein sequence ID" value="SKC86127.1"/>
    <property type="molecule type" value="Genomic_DNA"/>
</dbReference>
<dbReference type="InterPro" id="IPR050772">
    <property type="entry name" value="Hydratase-Decarb/MhpD_sf"/>
</dbReference>
<reference evidence="4" key="1">
    <citation type="submission" date="2017-02" db="EMBL/GenBank/DDBJ databases">
        <authorList>
            <person name="Varghese N."/>
            <person name="Submissions S."/>
        </authorList>
    </citation>
    <scope>NUCLEOTIDE SEQUENCE [LARGE SCALE GENOMIC DNA]</scope>
    <source>
        <strain evidence="4">M1</strain>
    </source>
</reference>
<dbReference type="STRING" id="36842.SAMN02194393_04472"/>
<keyword evidence="4" id="KW-1185">Reference proteome</keyword>
<evidence type="ECO:0000313" key="3">
    <source>
        <dbReference type="EMBL" id="SKC86127.1"/>
    </source>
</evidence>
<dbReference type="OrthoDB" id="9792137at2"/>
<evidence type="ECO:0000256" key="1">
    <source>
        <dbReference type="ARBA" id="ARBA00023239"/>
    </source>
</evidence>
<name>A0A1T5MD06_9FIRM</name>
<dbReference type="SUPFAM" id="SSF56529">
    <property type="entry name" value="FAH"/>
    <property type="match status" value="1"/>
</dbReference>
<sequence length="264" mass="29300">MFISKKDIKLIAKELYEAEKNAKPIEKSITDRYSDMTLQDAYSIQLELIDLKQQNGEVIIGKKIGFTSEKLRKQFNVTEPDYGILTNAGTFMENTPISMSTLIEPRIEGEIAFVLKEDLKGPNVTIVDVYNATKGIIPCIEVVDSRMKNWNMKLLDSISDNASNAKIVLGTKMESLDKFDLKHMGLVVTKNGYVMETAAGAAVFGHPAYSVAWLANKLSEFGIYLKKGEIILSGSFTPVFDVKANDYVEATFDGLGSVSVRFVD</sequence>
<dbReference type="InterPro" id="IPR011234">
    <property type="entry name" value="Fumarylacetoacetase-like_C"/>
</dbReference>
<protein>
    <submittedName>
        <fullName evidence="3">2-keto-4-pentenoate hydratase</fullName>
    </submittedName>
</protein>
<dbReference type="InterPro" id="IPR036663">
    <property type="entry name" value="Fumarylacetoacetase_C_sf"/>
</dbReference>
<dbReference type="GO" id="GO:0008684">
    <property type="term" value="F:2-oxopent-4-enoate hydratase activity"/>
    <property type="evidence" value="ECO:0007669"/>
    <property type="project" value="TreeGrafter"/>
</dbReference>
<dbReference type="RefSeq" id="WP_139380430.1">
    <property type="nucleotide sequence ID" value="NZ_FUZT01000014.1"/>
</dbReference>
<dbReference type="Gene3D" id="3.90.850.10">
    <property type="entry name" value="Fumarylacetoacetase-like, C-terminal domain"/>
    <property type="match status" value="1"/>
</dbReference>
<accession>A0A1T5MD06</accession>